<accession>A0ABY2J864</accession>
<feature type="transmembrane region" description="Helical" evidence="11">
    <location>
        <begin position="616"/>
        <end position="638"/>
    </location>
</feature>
<protein>
    <recommendedName>
        <fullName evidence="9">Acyl-CoA:diacylglycerol acyltransferase</fullName>
        <ecNumber evidence="3">2.3.1.122</ecNumber>
        <ecNumber evidence="4">2.3.1.20</ecNumber>
    </recommendedName>
</protein>
<dbReference type="EC" id="2.3.1.122" evidence="3"/>
<keyword evidence="11" id="KW-0812">Transmembrane</keyword>
<feature type="signal peptide" evidence="12">
    <location>
        <begin position="1"/>
        <end position="44"/>
    </location>
</feature>
<evidence type="ECO:0000256" key="12">
    <source>
        <dbReference type="SAM" id="SignalP"/>
    </source>
</evidence>
<evidence type="ECO:0000256" key="1">
    <source>
        <dbReference type="ARBA" id="ARBA00000697"/>
    </source>
</evidence>
<dbReference type="InterPro" id="IPR025300">
    <property type="entry name" value="BetaGal_jelly_roll_dom"/>
</dbReference>
<gene>
    <name evidence="14" type="ORF">E3O65_02325</name>
</gene>
<dbReference type="Pfam" id="PF13364">
    <property type="entry name" value="BetaGal_ABD2"/>
    <property type="match status" value="1"/>
</dbReference>
<keyword evidence="6" id="KW-0378">Hydrolase</keyword>
<evidence type="ECO:0000313" key="15">
    <source>
        <dbReference type="Proteomes" id="UP000298355"/>
    </source>
</evidence>
<dbReference type="PROSITE" id="PS51318">
    <property type="entry name" value="TAT"/>
    <property type="match status" value="1"/>
</dbReference>
<evidence type="ECO:0000256" key="8">
    <source>
        <dbReference type="ARBA" id="ARBA00023315"/>
    </source>
</evidence>
<organism evidence="14 15">
    <name type="scientific">Cryobacterium breve</name>
    <dbReference type="NCBI Taxonomy" id="1259258"/>
    <lineage>
        <taxon>Bacteria</taxon>
        <taxon>Bacillati</taxon>
        <taxon>Actinomycetota</taxon>
        <taxon>Actinomycetes</taxon>
        <taxon>Micrococcales</taxon>
        <taxon>Microbacteriaceae</taxon>
        <taxon>Cryobacterium</taxon>
    </lineage>
</organism>
<evidence type="ECO:0000256" key="9">
    <source>
        <dbReference type="ARBA" id="ARBA00032572"/>
    </source>
</evidence>
<evidence type="ECO:0000256" key="7">
    <source>
        <dbReference type="ARBA" id="ARBA00023295"/>
    </source>
</evidence>
<dbReference type="Gene3D" id="2.60.120.260">
    <property type="entry name" value="Galactose-binding domain-like"/>
    <property type="match status" value="1"/>
</dbReference>
<dbReference type="InterPro" id="IPR029058">
    <property type="entry name" value="AB_hydrolase_fold"/>
</dbReference>
<dbReference type="Proteomes" id="UP000298355">
    <property type="component" value="Unassembled WGS sequence"/>
</dbReference>
<comment type="catalytic activity">
    <reaction evidence="1">
        <text>2 alpha,alpha'-trehalose 6-mycolate = alpha,alpha'-trehalose 6,6'-bismycolate + alpha,alpha-trehalose</text>
        <dbReference type="Rhea" id="RHEA:23472"/>
        <dbReference type="ChEBI" id="CHEBI:16551"/>
        <dbReference type="ChEBI" id="CHEBI:18195"/>
        <dbReference type="ChEBI" id="CHEBI:18234"/>
        <dbReference type="EC" id="2.3.1.122"/>
    </reaction>
</comment>
<evidence type="ECO:0000256" key="5">
    <source>
        <dbReference type="ARBA" id="ARBA00022679"/>
    </source>
</evidence>
<keyword evidence="5" id="KW-0808">Transferase</keyword>
<keyword evidence="12" id="KW-0732">Signal</keyword>
<keyword evidence="11" id="KW-0472">Membrane</keyword>
<evidence type="ECO:0000313" key="14">
    <source>
        <dbReference type="EMBL" id="TFD01150.1"/>
    </source>
</evidence>
<keyword evidence="15" id="KW-1185">Reference proteome</keyword>
<dbReference type="EMBL" id="SOGJ01000007">
    <property type="protein sequence ID" value="TFD01150.1"/>
    <property type="molecule type" value="Genomic_DNA"/>
</dbReference>
<dbReference type="InterPro" id="IPR050583">
    <property type="entry name" value="Mycobacterial_A85_antigen"/>
</dbReference>
<dbReference type="SUPFAM" id="SSF49785">
    <property type="entry name" value="Galactose-binding domain-like"/>
    <property type="match status" value="1"/>
</dbReference>
<keyword evidence="11" id="KW-1133">Transmembrane helix</keyword>
<evidence type="ECO:0000256" key="6">
    <source>
        <dbReference type="ARBA" id="ARBA00022801"/>
    </source>
</evidence>
<feature type="chain" id="PRO_5046288171" description="Acyl-CoA:diacylglycerol acyltransferase" evidence="12">
    <location>
        <begin position="45"/>
        <end position="648"/>
    </location>
</feature>
<comment type="caution">
    <text evidence="14">The sequence shown here is derived from an EMBL/GenBank/DDBJ whole genome shotgun (WGS) entry which is preliminary data.</text>
</comment>
<dbReference type="InterPro" id="IPR000801">
    <property type="entry name" value="Esterase-like"/>
</dbReference>
<dbReference type="InterPro" id="IPR008979">
    <property type="entry name" value="Galactose-bd-like_sf"/>
</dbReference>
<evidence type="ECO:0000256" key="3">
    <source>
        <dbReference type="ARBA" id="ARBA00012820"/>
    </source>
</evidence>
<dbReference type="SUPFAM" id="SSF53474">
    <property type="entry name" value="alpha/beta-Hydrolases"/>
    <property type="match status" value="1"/>
</dbReference>
<dbReference type="PANTHER" id="PTHR48098">
    <property type="entry name" value="ENTEROCHELIN ESTERASE-RELATED"/>
    <property type="match status" value="1"/>
</dbReference>
<name>A0ABY2J864_9MICO</name>
<dbReference type="PANTHER" id="PTHR48098:SF1">
    <property type="entry name" value="DIACYLGLYCEROL ACYLTRANSFERASE_MYCOLYLTRANSFERASE AG85A"/>
    <property type="match status" value="1"/>
</dbReference>
<evidence type="ECO:0000259" key="13">
    <source>
        <dbReference type="Pfam" id="PF13364"/>
    </source>
</evidence>
<comment type="similarity">
    <text evidence="2">Belongs to the mycobacterial A85 antigen family.</text>
</comment>
<dbReference type="Gene3D" id="3.40.50.1820">
    <property type="entry name" value="alpha/beta hydrolase"/>
    <property type="match status" value="1"/>
</dbReference>
<feature type="domain" description="Beta-galactosidase jelly roll" evidence="13">
    <location>
        <begin position="64"/>
        <end position="179"/>
    </location>
</feature>
<evidence type="ECO:0000256" key="11">
    <source>
        <dbReference type="SAM" id="Phobius"/>
    </source>
</evidence>
<dbReference type="EC" id="2.3.1.20" evidence="4"/>
<evidence type="ECO:0000256" key="2">
    <source>
        <dbReference type="ARBA" id="ARBA00005874"/>
    </source>
</evidence>
<comment type="catalytic activity">
    <reaction evidence="10">
        <text>an acyl-CoA + a 1,2-diacyl-sn-glycerol = a triacyl-sn-glycerol + CoA</text>
        <dbReference type="Rhea" id="RHEA:10868"/>
        <dbReference type="ChEBI" id="CHEBI:17815"/>
        <dbReference type="ChEBI" id="CHEBI:57287"/>
        <dbReference type="ChEBI" id="CHEBI:58342"/>
        <dbReference type="ChEBI" id="CHEBI:64615"/>
        <dbReference type="EC" id="2.3.1.20"/>
    </reaction>
</comment>
<reference evidence="14 15" key="1">
    <citation type="submission" date="2019-03" db="EMBL/GenBank/DDBJ databases">
        <title>Genomics of glacier-inhabiting Cryobacterium strains.</title>
        <authorList>
            <person name="Liu Q."/>
            <person name="Xin Y.-H."/>
        </authorList>
    </citation>
    <scope>NUCLEOTIDE SEQUENCE [LARGE SCALE GENOMIC DNA]</scope>
    <source>
        <strain evidence="14 15">TMT4-23</strain>
    </source>
</reference>
<sequence>MDQNRTHPRRARVSARRILTAAAAALAVAVAPLTLGGTTAPAFAAGESTVNLDLAGQWQFSLGDDPAWADPAFDDSAWSTVEVPQVGGGEQFADYDGFGWYRLTFDLPAGAEGTNLVASLGFMDDVDEVYLNGTRIGGSGSLPPNAQSQWFEQRFYPVPADAPVFGGSNTLAVRLYDMTGGGGWYQGPVGLFSKDALRESVLGISGPLADPGSTGWIADMLAEQASALAAGDVDGYVATLADGYFHDGRDRDRRERELRDWMADSGTLTLTDASVEIVQSSDGRLIVDTNRTISGTRDGVPFSFQPTSQEFLTVDPGSERELGNQSRFFRDYVESQAENARREYVTYLPPSYFTQPNREFPVVYLLHGFNGGSREWEPRDFGTKLDELYTTGGLAESIVIMPDGESLWYVDHENGTPWRTMFVDDLIPHVDAEYRTLASREYRGLSGVSMGGFGAYSLALAYPELFSSVASHMGALNLSAAQVGVTSPGGPDAQVQSPLTVVAGLSTEALSRYDYFFDACEFDDYVFDEAARSLNTLLTEKGVDHTWAVYPEGRHNDACWVPRISDSFGMHSDHVRAAGLVENNGPGVVTGVPGPGTDTGATAAISAAPALAATGVSVGGTVLAILALLVAGGTLLLAQRRKGAPRAE</sequence>
<dbReference type="InterPro" id="IPR006311">
    <property type="entry name" value="TAT_signal"/>
</dbReference>
<evidence type="ECO:0000256" key="10">
    <source>
        <dbReference type="ARBA" id="ARBA00048109"/>
    </source>
</evidence>
<keyword evidence="8" id="KW-0012">Acyltransferase</keyword>
<proteinExistence type="inferred from homology"/>
<dbReference type="RefSeq" id="WP_134362144.1">
    <property type="nucleotide sequence ID" value="NZ_SOGJ01000007.1"/>
</dbReference>
<evidence type="ECO:0000256" key="4">
    <source>
        <dbReference type="ARBA" id="ARBA00013244"/>
    </source>
</evidence>
<keyword evidence="7" id="KW-0326">Glycosidase</keyword>
<dbReference type="Pfam" id="PF00756">
    <property type="entry name" value="Esterase"/>
    <property type="match status" value="1"/>
</dbReference>